<sequence>MTMHVHMYHIKQPPYSKDSARKSSTILLTARTLPPVTTTCFPLSKKHLAGQKLESDEEVQEAVISWLRDAAGEWYNTDIKKTGFQDAKTYGDETISKHQVHFWYNRFGRQSIEDDPRSLNFNDGAQHPAERVYLEEEGGQPEVGSEVERGQHQGPDYIQLRYGQHLTLPHIHLLSQSTSLVLSTVLWHLAGPAKNLGQDGLQCLEGGLEEEAHHPILSFLHTTGTDSTMAQSEVLAEVGQAETCVESHAVQDLVQQFILVV</sequence>
<evidence type="ECO:0000313" key="1">
    <source>
        <dbReference type="EMBL" id="UYV69593.1"/>
    </source>
</evidence>
<proteinExistence type="predicted"/>
<evidence type="ECO:0000313" key="2">
    <source>
        <dbReference type="Proteomes" id="UP001235939"/>
    </source>
</evidence>
<keyword evidence="2" id="KW-1185">Reference proteome</keyword>
<accession>A0ABY6KLR9</accession>
<organism evidence="1 2">
    <name type="scientific">Cordylochernes scorpioides</name>
    <dbReference type="NCBI Taxonomy" id="51811"/>
    <lineage>
        <taxon>Eukaryota</taxon>
        <taxon>Metazoa</taxon>
        <taxon>Ecdysozoa</taxon>
        <taxon>Arthropoda</taxon>
        <taxon>Chelicerata</taxon>
        <taxon>Arachnida</taxon>
        <taxon>Pseudoscorpiones</taxon>
        <taxon>Cheliferoidea</taxon>
        <taxon>Chernetidae</taxon>
        <taxon>Cordylochernes</taxon>
    </lineage>
</organism>
<protein>
    <recommendedName>
        <fullName evidence="3">Mos1 transposase HTH domain-containing protein</fullName>
    </recommendedName>
</protein>
<gene>
    <name evidence="1" type="ORF">LAZ67_6004039</name>
</gene>
<dbReference type="Proteomes" id="UP001235939">
    <property type="component" value="Chromosome 06"/>
</dbReference>
<evidence type="ECO:0008006" key="3">
    <source>
        <dbReference type="Google" id="ProtNLM"/>
    </source>
</evidence>
<dbReference type="EMBL" id="CP092868">
    <property type="protein sequence ID" value="UYV69593.1"/>
    <property type="molecule type" value="Genomic_DNA"/>
</dbReference>
<reference evidence="1 2" key="1">
    <citation type="submission" date="2022-01" db="EMBL/GenBank/DDBJ databases">
        <title>A chromosomal length assembly of Cordylochernes scorpioides.</title>
        <authorList>
            <person name="Zeh D."/>
            <person name="Zeh J."/>
        </authorList>
    </citation>
    <scope>NUCLEOTIDE SEQUENCE [LARGE SCALE GENOMIC DNA]</scope>
    <source>
        <strain evidence="1">IN4F17</strain>
        <tissue evidence="1">Whole Body</tissue>
    </source>
</reference>
<name>A0ABY6KLR9_9ARAC</name>